<evidence type="ECO:0000256" key="5">
    <source>
        <dbReference type="ARBA" id="ARBA00022692"/>
    </source>
</evidence>
<dbReference type="Proteomes" id="UP000240996">
    <property type="component" value="Unassembled WGS sequence"/>
</dbReference>
<evidence type="ECO:0000256" key="9">
    <source>
        <dbReference type="ARBA" id="ARBA00023077"/>
    </source>
</evidence>
<dbReference type="InterPro" id="IPR039426">
    <property type="entry name" value="TonB-dep_rcpt-like"/>
</dbReference>
<evidence type="ECO:0000256" key="1">
    <source>
        <dbReference type="ARBA" id="ARBA00004571"/>
    </source>
</evidence>
<evidence type="ECO:0000256" key="6">
    <source>
        <dbReference type="ARBA" id="ARBA00022729"/>
    </source>
</evidence>
<keyword evidence="9 13" id="KW-0798">TonB box</keyword>
<evidence type="ECO:0000313" key="19">
    <source>
        <dbReference type="Proteomes" id="UP000240996"/>
    </source>
</evidence>
<evidence type="ECO:0000256" key="8">
    <source>
        <dbReference type="ARBA" id="ARBA00023065"/>
    </source>
</evidence>
<dbReference type="Pfam" id="PF07715">
    <property type="entry name" value="Plug"/>
    <property type="match status" value="1"/>
</dbReference>
<dbReference type="PANTHER" id="PTHR32552">
    <property type="entry name" value="FERRICHROME IRON RECEPTOR-RELATED"/>
    <property type="match status" value="1"/>
</dbReference>
<dbReference type="SUPFAM" id="SSF56935">
    <property type="entry name" value="Porins"/>
    <property type="match status" value="1"/>
</dbReference>
<gene>
    <name evidence="18" type="ORF">C8J24_3418</name>
</gene>
<keyword evidence="7" id="KW-0408">Iron</keyword>
<comment type="similarity">
    <text evidence="12 13">Belongs to the TonB-dependent receptor family.</text>
</comment>
<feature type="chain" id="PRO_5015625347" evidence="15">
    <location>
        <begin position="23"/>
        <end position="844"/>
    </location>
</feature>
<evidence type="ECO:0000256" key="12">
    <source>
        <dbReference type="PROSITE-ProRule" id="PRU01360"/>
    </source>
</evidence>
<name>A0A2T4YLL1_9SPHN</name>
<evidence type="ECO:0000313" key="18">
    <source>
        <dbReference type="EMBL" id="PTM44144.1"/>
    </source>
</evidence>
<keyword evidence="6 15" id="KW-0732">Signal</keyword>
<dbReference type="Pfam" id="PF00593">
    <property type="entry name" value="TonB_dep_Rec_b-barrel"/>
    <property type="match status" value="1"/>
</dbReference>
<evidence type="ECO:0000256" key="13">
    <source>
        <dbReference type="RuleBase" id="RU003357"/>
    </source>
</evidence>
<evidence type="ECO:0000256" key="3">
    <source>
        <dbReference type="ARBA" id="ARBA00022452"/>
    </source>
</evidence>
<feature type="signal peptide" evidence="15">
    <location>
        <begin position="1"/>
        <end position="22"/>
    </location>
</feature>
<protein>
    <submittedName>
        <fullName evidence="18">TonB-dependent receptor-like protein</fullName>
    </submittedName>
</protein>
<dbReference type="EMBL" id="PZZN01000004">
    <property type="protein sequence ID" value="PTM44144.1"/>
    <property type="molecule type" value="Genomic_DNA"/>
</dbReference>
<dbReference type="PROSITE" id="PS52016">
    <property type="entry name" value="TONB_DEPENDENT_REC_3"/>
    <property type="match status" value="1"/>
</dbReference>
<comment type="subcellular location">
    <subcellularLocation>
        <location evidence="1 12">Cell outer membrane</location>
        <topology evidence="1 12">Multi-pass membrane protein</topology>
    </subcellularLocation>
</comment>
<keyword evidence="19" id="KW-1185">Reference proteome</keyword>
<dbReference type="GO" id="GO:0009279">
    <property type="term" value="C:cell outer membrane"/>
    <property type="evidence" value="ECO:0007669"/>
    <property type="project" value="UniProtKB-SubCell"/>
</dbReference>
<dbReference type="Gene3D" id="2.40.170.20">
    <property type="entry name" value="TonB-dependent receptor, beta-barrel domain"/>
    <property type="match status" value="1"/>
</dbReference>
<dbReference type="PANTHER" id="PTHR32552:SF89">
    <property type="entry name" value="CATECHOLATE SIDEROPHORE RECEPTOR FIU"/>
    <property type="match status" value="1"/>
</dbReference>
<organism evidence="18 19">
    <name type="scientific">Sphingomonas aerolata</name>
    <dbReference type="NCBI Taxonomy" id="185951"/>
    <lineage>
        <taxon>Bacteria</taxon>
        <taxon>Pseudomonadati</taxon>
        <taxon>Pseudomonadota</taxon>
        <taxon>Alphaproteobacteria</taxon>
        <taxon>Sphingomonadales</taxon>
        <taxon>Sphingomonadaceae</taxon>
        <taxon>Sphingomonas</taxon>
    </lineage>
</organism>
<evidence type="ECO:0000256" key="14">
    <source>
        <dbReference type="SAM" id="MobiDB-lite"/>
    </source>
</evidence>
<keyword evidence="3 12" id="KW-1134">Transmembrane beta strand</keyword>
<dbReference type="GO" id="GO:0015344">
    <property type="term" value="F:siderophore uptake transmembrane transporter activity"/>
    <property type="evidence" value="ECO:0007669"/>
    <property type="project" value="TreeGrafter"/>
</dbReference>
<evidence type="ECO:0000259" key="17">
    <source>
        <dbReference type="Pfam" id="PF07715"/>
    </source>
</evidence>
<dbReference type="InterPro" id="IPR036942">
    <property type="entry name" value="Beta-barrel_TonB_sf"/>
</dbReference>
<keyword evidence="5 12" id="KW-0812">Transmembrane</keyword>
<reference evidence="18 19" key="1">
    <citation type="submission" date="2018-04" db="EMBL/GenBank/DDBJ databases">
        <title>Genomic Encyclopedia of Type Strains, Phase III (KMG-III): the genomes of soil and plant-associated and newly described type strains.</title>
        <authorList>
            <person name="Whitman W."/>
        </authorList>
    </citation>
    <scope>NUCLEOTIDE SEQUENCE [LARGE SCALE GENOMIC DNA]</scope>
    <source>
        <strain evidence="18 19">NW12</strain>
    </source>
</reference>
<proteinExistence type="inferred from homology"/>
<feature type="region of interest" description="Disordered" evidence="14">
    <location>
        <begin position="30"/>
        <end position="54"/>
    </location>
</feature>
<evidence type="ECO:0000256" key="15">
    <source>
        <dbReference type="SAM" id="SignalP"/>
    </source>
</evidence>
<accession>A0A2T4YLL1</accession>
<dbReference type="InterPro" id="IPR012910">
    <property type="entry name" value="Plug_dom"/>
</dbReference>
<dbReference type="InterPro" id="IPR037066">
    <property type="entry name" value="Plug_dom_sf"/>
</dbReference>
<sequence>MKARYVLLAGIAATSFATVAAAQTTPIQDTPVQAAPAPGEQPADTTATPAPIDGQDDIVVTAVARGTNRLNTSITTSSIGSDALIQLAPRTSGELLRNLPGIRVEASGGDGNANISVRGLPVASGGSKFLQLQEDGLPILEFGDITFGNADIFLRADFNVRTVESVRGGSASTFASNSPGGVINFISKTGEQEGGAFQLSSGLDYREFRVDFDQGGKLSDSVTYHVGGFYRIGDGQREVGFDGVKGGQLKANITKSFDNGGYVRLYGKYLDDRAIGYLPNPVRVTGSNSDPDYSSIANFSINNGTLHSANIRTAQTLDGNNRLTTRSIRDGQHPVVYSAGLETQIPLADDWNIVERFRYADISGGFTSPFPASVDSAQSIANGIGGAGAQLFYASGAQAGQRIADPASLNGNGLLANIVLFDVDLKSLNNITNDIRLNGSLPFAGGSLAVTGGFYASRQDIKSDWLWTSSVQTVADNGRSELVDVRTAAGVPVTQNGIPGYSASFFGNCCRRSYDLDYTTYAPFAQLGLELGRFNIDGSLRYDFGRARGSVAGSDLGTAFGSGITTFDINGDGVISAAERQVAVIPNARSPLDYNYDYLSYSGGVNFRLTDSTAVFGRYSRGGRANADRLLFGPSINTATGGLTDQGAAVDFVRQLEGGFKFRQGGVSLYATGFWARTEEQNFEATTQRFFNREYDAKGVEIEGRIARGPFSLSAGGTYTDAEITRDVLNPGVEGNRPRRQAKFIYQATPQVDFDRVTIGANVIGTTDSYAQDNNVLKMPGYTQVNAFVSIRPADNVTLSVNGNNLFDVKGITEAEEGAIPTNGIVRARSITGRTISAAVRFGF</sequence>
<keyword evidence="11 12" id="KW-0998">Cell outer membrane</keyword>
<evidence type="ECO:0000256" key="4">
    <source>
        <dbReference type="ARBA" id="ARBA00022496"/>
    </source>
</evidence>
<feature type="domain" description="TonB-dependent receptor-like beta-barrel" evidence="16">
    <location>
        <begin position="290"/>
        <end position="806"/>
    </location>
</feature>
<evidence type="ECO:0000256" key="10">
    <source>
        <dbReference type="ARBA" id="ARBA00023136"/>
    </source>
</evidence>
<dbReference type="InterPro" id="IPR000531">
    <property type="entry name" value="Beta-barrel_TonB"/>
</dbReference>
<evidence type="ECO:0000256" key="11">
    <source>
        <dbReference type="ARBA" id="ARBA00023237"/>
    </source>
</evidence>
<evidence type="ECO:0000256" key="2">
    <source>
        <dbReference type="ARBA" id="ARBA00022448"/>
    </source>
</evidence>
<dbReference type="Gene3D" id="2.170.130.10">
    <property type="entry name" value="TonB-dependent receptor, plug domain"/>
    <property type="match status" value="1"/>
</dbReference>
<keyword evidence="8" id="KW-0406">Ion transport</keyword>
<dbReference type="RefSeq" id="WP_107934376.1">
    <property type="nucleotide sequence ID" value="NZ_PZZN01000004.1"/>
</dbReference>
<keyword evidence="10 12" id="KW-0472">Membrane</keyword>
<evidence type="ECO:0000256" key="7">
    <source>
        <dbReference type="ARBA" id="ARBA00023004"/>
    </source>
</evidence>
<keyword evidence="18" id="KW-0675">Receptor</keyword>
<feature type="domain" description="TonB-dependent receptor plug" evidence="17">
    <location>
        <begin position="71"/>
        <end position="182"/>
    </location>
</feature>
<dbReference type="AlphaFoldDB" id="A0A2T4YLL1"/>
<comment type="caution">
    <text evidence="18">The sequence shown here is derived from an EMBL/GenBank/DDBJ whole genome shotgun (WGS) entry which is preliminary data.</text>
</comment>
<keyword evidence="2 12" id="KW-0813">Transport</keyword>
<evidence type="ECO:0000259" key="16">
    <source>
        <dbReference type="Pfam" id="PF00593"/>
    </source>
</evidence>
<keyword evidence="4" id="KW-0410">Iron transport</keyword>